<comment type="caution">
    <text evidence="3">The sequence shown here is derived from an EMBL/GenBank/DDBJ whole genome shotgun (WGS) entry which is preliminary data.</text>
</comment>
<protein>
    <submittedName>
        <fullName evidence="3">S9 family peptidase</fullName>
        <ecNumber evidence="3">3.4.-.-</ecNumber>
    </submittedName>
</protein>
<dbReference type="EMBL" id="JAUZQE010000012">
    <property type="protein sequence ID" value="MDR4125710.1"/>
    <property type="molecule type" value="Genomic_DNA"/>
</dbReference>
<dbReference type="PANTHER" id="PTHR42776:SF27">
    <property type="entry name" value="DIPEPTIDYL PEPTIDASE FAMILY MEMBER 6"/>
    <property type="match status" value="1"/>
</dbReference>
<dbReference type="Gene3D" id="2.120.10.30">
    <property type="entry name" value="TolB, C-terminal domain"/>
    <property type="match status" value="1"/>
</dbReference>
<evidence type="ECO:0000256" key="1">
    <source>
        <dbReference type="ARBA" id="ARBA00022801"/>
    </source>
</evidence>
<dbReference type="Pfam" id="PF00326">
    <property type="entry name" value="Peptidase_S9"/>
    <property type="match status" value="1"/>
</dbReference>
<dbReference type="Proteomes" id="UP001232156">
    <property type="component" value="Unassembled WGS sequence"/>
</dbReference>
<feature type="domain" description="Peptidase S9 prolyl oligopeptidase catalytic" evidence="2">
    <location>
        <begin position="405"/>
        <end position="617"/>
    </location>
</feature>
<dbReference type="SUPFAM" id="SSF82171">
    <property type="entry name" value="DPP6 N-terminal domain-like"/>
    <property type="match status" value="1"/>
</dbReference>
<keyword evidence="1 3" id="KW-0378">Hydrolase</keyword>
<reference evidence="3 4" key="1">
    <citation type="submission" date="2023-08" db="EMBL/GenBank/DDBJ databases">
        <title>Alcaligenaceae gen. nov., a novel taxon isolated from the sludge of Yixing Pesticide Factory.</title>
        <authorList>
            <person name="Ruan L."/>
        </authorList>
    </citation>
    <scope>NUCLEOTIDE SEQUENCE [LARGE SCALE GENOMIC DNA]</scope>
    <source>
        <strain evidence="3 4">LG-2</strain>
    </source>
</reference>
<dbReference type="PANTHER" id="PTHR42776">
    <property type="entry name" value="SERINE PEPTIDASE S9 FAMILY MEMBER"/>
    <property type="match status" value="1"/>
</dbReference>
<evidence type="ECO:0000259" key="2">
    <source>
        <dbReference type="Pfam" id="PF00326"/>
    </source>
</evidence>
<dbReference type="Gene3D" id="3.40.50.1820">
    <property type="entry name" value="alpha/beta hydrolase"/>
    <property type="match status" value="1"/>
</dbReference>
<keyword evidence="4" id="KW-1185">Reference proteome</keyword>
<evidence type="ECO:0000313" key="4">
    <source>
        <dbReference type="Proteomes" id="UP001232156"/>
    </source>
</evidence>
<dbReference type="InterPro" id="IPR001375">
    <property type="entry name" value="Peptidase_S9_cat"/>
</dbReference>
<proteinExistence type="predicted"/>
<name>A0ABU1D5K2_9BURK</name>
<dbReference type="RefSeq" id="WP_165276629.1">
    <property type="nucleotide sequence ID" value="NZ_JAUZQE010000012.1"/>
</dbReference>
<dbReference type="InterPro" id="IPR029058">
    <property type="entry name" value="AB_hydrolase_fold"/>
</dbReference>
<dbReference type="GO" id="GO:0016787">
    <property type="term" value="F:hydrolase activity"/>
    <property type="evidence" value="ECO:0007669"/>
    <property type="project" value="UniProtKB-KW"/>
</dbReference>
<gene>
    <name evidence="3" type="ORF">Q8947_06890</name>
</gene>
<organism evidence="3 4">
    <name type="scientific">Yanghanlia caeni</name>
    <dbReference type="NCBI Taxonomy" id="3064283"/>
    <lineage>
        <taxon>Bacteria</taxon>
        <taxon>Pseudomonadati</taxon>
        <taxon>Pseudomonadota</taxon>
        <taxon>Betaproteobacteria</taxon>
        <taxon>Burkholderiales</taxon>
        <taxon>Alcaligenaceae</taxon>
        <taxon>Yanghanlia</taxon>
    </lineage>
</organism>
<dbReference type="InterPro" id="IPR011042">
    <property type="entry name" value="6-blade_b-propeller_TolB-like"/>
</dbReference>
<dbReference type="EC" id="3.4.-.-" evidence="3"/>
<evidence type="ECO:0000313" key="3">
    <source>
        <dbReference type="EMBL" id="MDR4125710.1"/>
    </source>
</evidence>
<accession>A0ABU1D5K2</accession>
<sequence>MSGQRIPPVYPLADFFRNPQRGFFRISDDGKWLSFMQPVSFNGHPPRMNLFVQALQGSELIGEARCLTRETERDIAEYFWKGSDTLLYAKDFGGDENFHVVAVDRESGMVSDLTPYTDTRAGIADDLYDDPEHVLIAHNQRDPQSFDIYRVNVRTGEAVLVAENPGNIVAWHTDHHGQVRAATASDGLNTALLYRDTESDPFRAIITTDFRSTVSPELFTFDNRCLYALSNRGRDCLALVIIDPESPDDEQLVFEAPGVDLDGVGHSRLRHVLTAAVYQTDRPRYHFFDQLAAERHLRVSEALPGYEIALQGATRDERTFIVAAYNDRTPGSRYLYDDETGGLTKLADINPALPEDDMAEVRPIQYVARDGLTINGYLTLPRGREPRNLPCIVNPHGGPWARDSWGFNPEAQFLANRGYCVLQMNFRGSTGYGRTFWEAGFGQWGLAMQDDITDGVQWLIDQGIAERNRIAIYGGSYGGYAVLAGIVRTPELYAAAVDFVGVSNLLTFMNTIPPYWKPLLEKMYSMVGHPEHDRERLVATSPALNAQHIRTPLFIAQGANDPRVNKDESDQMVAALRSRGVEVEYMVKANEGHGFHNDENKFEFYERMEAFLSRHLGRAENETINQGAHT</sequence>
<dbReference type="SUPFAM" id="SSF53474">
    <property type="entry name" value="alpha/beta-Hydrolases"/>
    <property type="match status" value="1"/>
</dbReference>